<evidence type="ECO:0000313" key="1">
    <source>
        <dbReference type="EMBL" id="MDR6553467.1"/>
    </source>
</evidence>
<organism evidence="1 2">
    <name type="scientific">Paenibacillus qinlingensis</name>
    <dbReference type="NCBI Taxonomy" id="1837343"/>
    <lineage>
        <taxon>Bacteria</taxon>
        <taxon>Bacillati</taxon>
        <taxon>Bacillota</taxon>
        <taxon>Bacilli</taxon>
        <taxon>Bacillales</taxon>
        <taxon>Paenibacillaceae</taxon>
        <taxon>Paenibacillus</taxon>
    </lineage>
</organism>
<proteinExistence type="predicted"/>
<gene>
    <name evidence="1" type="ORF">J2736_004674</name>
</gene>
<name>A0ABU1P146_9BACL</name>
<comment type="caution">
    <text evidence="1">The sequence shown here is derived from an EMBL/GenBank/DDBJ whole genome shotgun (WGS) entry which is preliminary data.</text>
</comment>
<keyword evidence="2" id="KW-1185">Reference proteome</keyword>
<accession>A0ABU1P146</accession>
<dbReference type="RefSeq" id="WP_310500932.1">
    <property type="nucleotide sequence ID" value="NZ_JAVDSB010000010.1"/>
</dbReference>
<dbReference type="Proteomes" id="UP001267290">
    <property type="component" value="Unassembled WGS sequence"/>
</dbReference>
<sequence length="131" mass="15288">MIKYLDKATFKEHLLITLNEILASQSVKLDLKYKFILVPIKESGKSLNSTDEYLHRGMLNEKNLNGRELDLDTVVNMLTCRIPLCPIWIKVLLKESREDLLIFELQTSLRFRKPSELQNQETGHPPFKAIY</sequence>
<evidence type="ECO:0000313" key="2">
    <source>
        <dbReference type="Proteomes" id="UP001267290"/>
    </source>
</evidence>
<dbReference type="EMBL" id="JAVDSB010000010">
    <property type="protein sequence ID" value="MDR6553467.1"/>
    <property type="molecule type" value="Genomic_DNA"/>
</dbReference>
<protein>
    <submittedName>
        <fullName evidence="1">Uncharacterized protein</fullName>
    </submittedName>
</protein>
<reference evidence="1 2" key="1">
    <citation type="submission" date="2023-07" db="EMBL/GenBank/DDBJ databases">
        <title>Sorghum-associated microbial communities from plants grown in Nebraska, USA.</title>
        <authorList>
            <person name="Schachtman D."/>
        </authorList>
    </citation>
    <scope>NUCLEOTIDE SEQUENCE [LARGE SCALE GENOMIC DNA]</scope>
    <source>
        <strain evidence="1 2">CC258</strain>
    </source>
</reference>